<evidence type="ECO:0000313" key="3">
    <source>
        <dbReference type="Proteomes" id="UP000216001"/>
    </source>
</evidence>
<comment type="caution">
    <text evidence="2">The sequence shown here is derived from an EMBL/GenBank/DDBJ whole genome shotgun (WGS) entry which is preliminary data.</text>
</comment>
<reference evidence="2 3" key="1">
    <citation type="submission" date="2017-07" db="EMBL/GenBank/DDBJ databases">
        <title>blaIMP-27 on transferable plasmids in Proteus mirabilis and Providencia rettgeri.</title>
        <authorList>
            <person name="Potter R."/>
        </authorList>
    </citation>
    <scope>NUCLEOTIDE SEQUENCE [LARGE SCALE GENOMIC DNA]</scope>
    <source>
        <strain evidence="2 3">PR1</strain>
    </source>
</reference>
<feature type="domain" description="YagK/YfjJ C-terminal" evidence="1">
    <location>
        <begin position="23"/>
        <end position="192"/>
    </location>
</feature>
<dbReference type="InterPro" id="IPR057271">
    <property type="entry name" value="YagK_YfjJ_C"/>
</dbReference>
<sequence>MQEYSYNKKYQNVFVDVINQAVDEFPRTLALRIDLRFPSDYKYSNSSLEITRFIESLKAKLRVDCLRKNKIWGRRWRNRLRYIWVREIGNSNRRKHYHALLLLNKDLYHGAGKFDSDNSLAALIQQAWYSALGLDSTMYSSLVHFPVSGVFHLNINKEDYKQKLNQLLKRMEYLAKDYTKNYDDGYRSIGRSRQ</sequence>
<gene>
    <name evidence="2" type="ORF">CHI95_24160</name>
</gene>
<evidence type="ECO:0000259" key="1">
    <source>
        <dbReference type="Pfam" id="PF11726"/>
    </source>
</evidence>
<dbReference type="RefSeq" id="WP_094963226.1">
    <property type="nucleotide sequence ID" value="NZ_NOWC01000051.1"/>
</dbReference>
<organism evidence="2 3">
    <name type="scientific">Providencia rettgeri</name>
    <dbReference type="NCBI Taxonomy" id="587"/>
    <lineage>
        <taxon>Bacteria</taxon>
        <taxon>Pseudomonadati</taxon>
        <taxon>Pseudomonadota</taxon>
        <taxon>Gammaproteobacteria</taxon>
        <taxon>Enterobacterales</taxon>
        <taxon>Morganellaceae</taxon>
        <taxon>Providencia</taxon>
    </lineage>
</organism>
<dbReference type="Proteomes" id="UP000216001">
    <property type="component" value="Unassembled WGS sequence"/>
</dbReference>
<dbReference type="AlphaFoldDB" id="A0A264VKY6"/>
<name>A0A264VKY6_PRORE</name>
<dbReference type="Pfam" id="PF11726">
    <property type="entry name" value="YagK_YfjJ_C"/>
    <property type="match status" value="1"/>
</dbReference>
<evidence type="ECO:0000313" key="2">
    <source>
        <dbReference type="EMBL" id="OZS72006.1"/>
    </source>
</evidence>
<dbReference type="EMBL" id="NOWC01000051">
    <property type="protein sequence ID" value="OZS72006.1"/>
    <property type="molecule type" value="Genomic_DNA"/>
</dbReference>
<accession>A0A264VKY6</accession>
<protein>
    <recommendedName>
        <fullName evidence="1">YagK/YfjJ C-terminal domain-containing protein</fullName>
    </recommendedName>
</protein>
<proteinExistence type="predicted"/>